<evidence type="ECO:0000313" key="2">
    <source>
        <dbReference type="EMBL" id="TDZ48442.1"/>
    </source>
</evidence>
<feature type="compositionally biased region" description="Polar residues" evidence="1">
    <location>
        <begin position="1"/>
        <end position="26"/>
    </location>
</feature>
<gene>
    <name evidence="2" type="ORF">CTRI78_v008164</name>
</gene>
<sequence length="107" mass="11871">MRPNITISTPSPRCTRASWQPVVSTPPSRPRQRSATETLRLCWTVERLESAWREIFSLSGLASGARGMGCEDPCRSLVDPSVWQVSNVVGKGYSVWKSFCFRGGIVP</sequence>
<feature type="region of interest" description="Disordered" evidence="1">
    <location>
        <begin position="1"/>
        <end position="33"/>
    </location>
</feature>
<organism evidence="2 3">
    <name type="scientific">Colletotrichum trifolii</name>
    <dbReference type="NCBI Taxonomy" id="5466"/>
    <lineage>
        <taxon>Eukaryota</taxon>
        <taxon>Fungi</taxon>
        <taxon>Dikarya</taxon>
        <taxon>Ascomycota</taxon>
        <taxon>Pezizomycotina</taxon>
        <taxon>Sordariomycetes</taxon>
        <taxon>Hypocreomycetidae</taxon>
        <taxon>Glomerellales</taxon>
        <taxon>Glomerellaceae</taxon>
        <taxon>Colletotrichum</taxon>
        <taxon>Colletotrichum orbiculare species complex</taxon>
    </lineage>
</organism>
<evidence type="ECO:0000256" key="1">
    <source>
        <dbReference type="SAM" id="MobiDB-lite"/>
    </source>
</evidence>
<dbReference type="Proteomes" id="UP000295703">
    <property type="component" value="Unassembled WGS sequence"/>
</dbReference>
<dbReference type="EMBL" id="RYZW01000096">
    <property type="protein sequence ID" value="TDZ48442.1"/>
    <property type="molecule type" value="Genomic_DNA"/>
</dbReference>
<name>A0A4R8QX13_COLTR</name>
<dbReference type="AlphaFoldDB" id="A0A4R8QX13"/>
<comment type="caution">
    <text evidence="2">The sequence shown here is derived from an EMBL/GenBank/DDBJ whole genome shotgun (WGS) entry which is preliminary data.</text>
</comment>
<protein>
    <submittedName>
        <fullName evidence="2">Uncharacterized protein</fullName>
    </submittedName>
</protein>
<reference evidence="2 3" key="1">
    <citation type="submission" date="2018-12" db="EMBL/GenBank/DDBJ databases">
        <title>Genome sequence and assembly of Colletotrichum trifolii.</title>
        <authorList>
            <person name="Gan P."/>
            <person name="Shirasu K."/>
        </authorList>
    </citation>
    <scope>NUCLEOTIDE SEQUENCE [LARGE SCALE GENOMIC DNA]</scope>
    <source>
        <strain evidence="2 3">543-2</strain>
    </source>
</reference>
<keyword evidence="3" id="KW-1185">Reference proteome</keyword>
<evidence type="ECO:0000313" key="3">
    <source>
        <dbReference type="Proteomes" id="UP000295703"/>
    </source>
</evidence>
<proteinExistence type="predicted"/>
<accession>A0A4R8QX13</accession>